<dbReference type="RefSeq" id="WP_211430175.1">
    <property type="nucleotide sequence ID" value="NZ_CP072649.1"/>
</dbReference>
<evidence type="ECO:0008006" key="3">
    <source>
        <dbReference type="Google" id="ProtNLM"/>
    </source>
</evidence>
<gene>
    <name evidence="1" type="ORF">J8C06_14705</name>
</gene>
<accession>A0ABX8BBH7</accession>
<organism evidence="1 2">
    <name type="scientific">Chloracidobacterium validum</name>
    <dbReference type="NCBI Taxonomy" id="2821543"/>
    <lineage>
        <taxon>Bacteria</taxon>
        <taxon>Pseudomonadati</taxon>
        <taxon>Acidobacteriota</taxon>
        <taxon>Terriglobia</taxon>
        <taxon>Terriglobales</taxon>
        <taxon>Acidobacteriaceae</taxon>
        <taxon>Chloracidobacterium</taxon>
    </lineage>
</organism>
<dbReference type="Proteomes" id="UP000676506">
    <property type="component" value="Chromosome 2"/>
</dbReference>
<reference evidence="1 2" key="1">
    <citation type="submission" date="2021-03" db="EMBL/GenBank/DDBJ databases">
        <title>Genomic and phenotypic characterization of Chloracidobacterium isolates provides evidence for multiple species.</title>
        <authorList>
            <person name="Saini M.K."/>
            <person name="Costas A.M.G."/>
            <person name="Tank M."/>
            <person name="Bryant D.A."/>
        </authorList>
    </citation>
    <scope>NUCLEOTIDE SEQUENCE [LARGE SCALE GENOMIC DNA]</scope>
    <source>
        <strain evidence="1 2">BV2-C</strain>
    </source>
</reference>
<protein>
    <recommendedName>
        <fullName evidence="3">YqaJ viral recombinase domain-containing protein</fullName>
    </recommendedName>
</protein>
<keyword evidence="2" id="KW-1185">Reference proteome</keyword>
<evidence type="ECO:0000313" key="1">
    <source>
        <dbReference type="EMBL" id="QUW04286.1"/>
    </source>
</evidence>
<name>A0ABX8BBH7_9BACT</name>
<evidence type="ECO:0000313" key="2">
    <source>
        <dbReference type="Proteomes" id="UP000676506"/>
    </source>
</evidence>
<sequence>MSTPNLNPEIASICEQMESFEAPKSLANTGTGSRLEGSEFESLVQQMWNAFSELCCANGAKREERLGARFRKKLVWHRRIFHELTVGERQLIVPYKDELDERARMTGEPDQSWLETEYTVHSLVENFPGKDKVIRDYAPSKGRFAEKAYPSMYDGMSTGFDDTVLLVKAGALHEKILLEYKTAKSSNRRQVDGNAHERLSFQIMQYLEVATRYTQCSLMILANGAFVRYKNKYHVNFHIQAERLKKFPWFTMEYACTQPEYQKFLSGLLLWLFNDKPRSGVAAVD</sequence>
<dbReference type="EMBL" id="CP072649">
    <property type="protein sequence ID" value="QUW04286.1"/>
    <property type="molecule type" value="Genomic_DNA"/>
</dbReference>
<proteinExistence type="predicted"/>